<proteinExistence type="predicted"/>
<reference evidence="2" key="1">
    <citation type="submission" date="2020-05" db="EMBL/GenBank/DDBJ databases">
        <title>Phylogenomic resolution of chytrid fungi.</title>
        <authorList>
            <person name="Stajich J.E."/>
            <person name="Amses K."/>
            <person name="Simmons R."/>
            <person name="Seto K."/>
            <person name="Myers J."/>
            <person name="Bonds A."/>
            <person name="Quandt C.A."/>
            <person name="Barry K."/>
            <person name="Liu P."/>
            <person name="Grigoriev I."/>
            <person name="Longcore J.E."/>
            <person name="James T.Y."/>
        </authorList>
    </citation>
    <scope>NUCLEOTIDE SEQUENCE</scope>
    <source>
        <strain evidence="2">JEL0513</strain>
    </source>
</reference>
<sequence length="118" mass="12788">MASVASTATDMTNMTSLTVLRELLKNPQEGPDSFKDTEAGENSADKNNSDSDSGGYNPIQISKRLSTMAYGLGQSMAGWILGGALQKETVPEISDDDLQKVLEDLETMFDDFDFVITL</sequence>
<keyword evidence="3" id="KW-1185">Reference proteome</keyword>
<feature type="region of interest" description="Disordered" evidence="1">
    <location>
        <begin position="19"/>
        <end position="58"/>
    </location>
</feature>
<comment type="caution">
    <text evidence="2">The sequence shown here is derived from an EMBL/GenBank/DDBJ whole genome shotgun (WGS) entry which is preliminary data.</text>
</comment>
<evidence type="ECO:0000256" key="1">
    <source>
        <dbReference type="SAM" id="MobiDB-lite"/>
    </source>
</evidence>
<name>A0AAD5SY30_9FUNG</name>
<dbReference type="EMBL" id="JADGJH010001559">
    <property type="protein sequence ID" value="KAJ3112272.1"/>
    <property type="molecule type" value="Genomic_DNA"/>
</dbReference>
<accession>A0AAD5SY30</accession>
<dbReference type="AlphaFoldDB" id="A0AAD5SY30"/>
<dbReference type="Proteomes" id="UP001211907">
    <property type="component" value="Unassembled WGS sequence"/>
</dbReference>
<evidence type="ECO:0000313" key="2">
    <source>
        <dbReference type="EMBL" id="KAJ3112272.1"/>
    </source>
</evidence>
<protein>
    <submittedName>
        <fullName evidence="2">Uncharacterized protein</fullName>
    </submittedName>
</protein>
<organism evidence="2 3">
    <name type="scientific">Physocladia obscura</name>
    <dbReference type="NCBI Taxonomy" id="109957"/>
    <lineage>
        <taxon>Eukaryota</taxon>
        <taxon>Fungi</taxon>
        <taxon>Fungi incertae sedis</taxon>
        <taxon>Chytridiomycota</taxon>
        <taxon>Chytridiomycota incertae sedis</taxon>
        <taxon>Chytridiomycetes</taxon>
        <taxon>Chytridiales</taxon>
        <taxon>Chytriomycetaceae</taxon>
        <taxon>Physocladia</taxon>
    </lineage>
</organism>
<gene>
    <name evidence="2" type="ORF">HK100_002391</name>
</gene>
<evidence type="ECO:0000313" key="3">
    <source>
        <dbReference type="Proteomes" id="UP001211907"/>
    </source>
</evidence>
<feature type="compositionally biased region" description="Basic and acidic residues" evidence="1">
    <location>
        <begin position="32"/>
        <end position="49"/>
    </location>
</feature>